<reference evidence="2" key="1">
    <citation type="journal article" date="2015" name="Nature">
        <title>Complex archaea that bridge the gap between prokaryotes and eukaryotes.</title>
        <authorList>
            <person name="Spang A."/>
            <person name="Saw J.H."/>
            <person name="Jorgensen S.L."/>
            <person name="Zaremba-Niedzwiedzka K."/>
            <person name="Martijn J."/>
            <person name="Lind A.E."/>
            <person name="van Eijk R."/>
            <person name="Schleper C."/>
            <person name="Guy L."/>
            <person name="Ettema T.J."/>
        </authorList>
    </citation>
    <scope>NUCLEOTIDE SEQUENCE</scope>
</reference>
<dbReference type="Pfam" id="PF13193">
    <property type="entry name" value="AMP-binding_C"/>
    <property type="match status" value="1"/>
</dbReference>
<dbReference type="GO" id="GO:0003987">
    <property type="term" value="F:acetate-CoA ligase activity"/>
    <property type="evidence" value="ECO:0007669"/>
    <property type="project" value="TreeGrafter"/>
</dbReference>
<dbReference type="SUPFAM" id="SSF56801">
    <property type="entry name" value="Acetyl-CoA synthetase-like"/>
    <property type="match status" value="1"/>
</dbReference>
<dbReference type="PANTHER" id="PTHR24095:SF14">
    <property type="entry name" value="ACETYL-COENZYME A SYNTHETASE 1"/>
    <property type="match status" value="1"/>
</dbReference>
<dbReference type="InterPro" id="IPR045851">
    <property type="entry name" value="AMP-bd_C_sf"/>
</dbReference>
<evidence type="ECO:0000313" key="2">
    <source>
        <dbReference type="EMBL" id="KKM50377.1"/>
    </source>
</evidence>
<dbReference type="Gene3D" id="3.30.300.30">
    <property type="match status" value="1"/>
</dbReference>
<dbReference type="PANTHER" id="PTHR24095">
    <property type="entry name" value="ACETYL-COENZYME A SYNTHETASE"/>
    <property type="match status" value="1"/>
</dbReference>
<dbReference type="AlphaFoldDB" id="A0A0F9J9V8"/>
<evidence type="ECO:0000259" key="1">
    <source>
        <dbReference type="Pfam" id="PF13193"/>
    </source>
</evidence>
<dbReference type="GO" id="GO:0006085">
    <property type="term" value="P:acetyl-CoA biosynthetic process"/>
    <property type="evidence" value="ECO:0007669"/>
    <property type="project" value="TreeGrafter"/>
</dbReference>
<comment type="caution">
    <text evidence="2">The sequence shown here is derived from an EMBL/GenBank/DDBJ whole genome shotgun (WGS) entry which is preliminary data.</text>
</comment>
<protein>
    <recommendedName>
        <fullName evidence="1">AMP-binding enzyme C-terminal domain-containing protein</fullName>
    </recommendedName>
</protein>
<organism evidence="2">
    <name type="scientific">marine sediment metagenome</name>
    <dbReference type="NCBI Taxonomy" id="412755"/>
    <lineage>
        <taxon>unclassified sequences</taxon>
        <taxon>metagenomes</taxon>
        <taxon>ecological metagenomes</taxon>
    </lineage>
</organism>
<proteinExistence type="predicted"/>
<gene>
    <name evidence="2" type="ORF">LCGC14_1556170</name>
</gene>
<name>A0A0F9J9V8_9ZZZZ</name>
<dbReference type="InterPro" id="IPR025110">
    <property type="entry name" value="AMP-bd_C"/>
</dbReference>
<accession>A0A0F9J9V8</accession>
<dbReference type="EMBL" id="LAZR01011964">
    <property type="protein sequence ID" value="KKM50377.1"/>
    <property type="molecule type" value="Genomic_DNA"/>
</dbReference>
<feature type="domain" description="AMP-binding enzyme C-terminal" evidence="1">
    <location>
        <begin position="3"/>
        <end position="72"/>
    </location>
</feature>
<sequence length="135" mass="14961">MVEEVAEAAVVPVIDELKSHVPEIYVALKPGYAPSKAVEEKVKDSIDRTVGKIARPRNVWIVPDMPKTRSGKIMRRVIAAISNFMVIGDVTTLANPDVVETILKMVQTEKVARGEVPKELPKEVIEEMKRFGAEP</sequence>